<dbReference type="PANTHER" id="PTHR28164">
    <property type="entry name" value="PROTEIN STB3"/>
    <property type="match status" value="1"/>
</dbReference>
<proteinExistence type="predicted"/>
<dbReference type="Pfam" id="PF10330">
    <property type="entry name" value="Stb3"/>
    <property type="match status" value="1"/>
</dbReference>
<protein>
    <submittedName>
        <fullName evidence="2">LAMI_0H17722g1_1</fullName>
    </submittedName>
</protein>
<feature type="region of interest" description="Disordered" evidence="1">
    <location>
        <begin position="1"/>
        <end position="20"/>
    </location>
</feature>
<dbReference type="GO" id="GO:0043565">
    <property type="term" value="F:sequence-specific DNA binding"/>
    <property type="evidence" value="ECO:0007669"/>
    <property type="project" value="TreeGrafter"/>
</dbReference>
<organism evidence="2 3">
    <name type="scientific">Lachancea mirantina</name>
    <dbReference type="NCBI Taxonomy" id="1230905"/>
    <lineage>
        <taxon>Eukaryota</taxon>
        <taxon>Fungi</taxon>
        <taxon>Dikarya</taxon>
        <taxon>Ascomycota</taxon>
        <taxon>Saccharomycotina</taxon>
        <taxon>Saccharomycetes</taxon>
        <taxon>Saccharomycetales</taxon>
        <taxon>Saccharomycetaceae</taxon>
        <taxon>Lachancea</taxon>
    </lineage>
</organism>
<dbReference type="GO" id="GO:0000432">
    <property type="term" value="P:positive regulation of transcription from RNA polymerase II promoter by glucose"/>
    <property type="evidence" value="ECO:0007669"/>
    <property type="project" value="TreeGrafter"/>
</dbReference>
<dbReference type="InterPro" id="IPR018818">
    <property type="entry name" value="Stb3"/>
</dbReference>
<keyword evidence="3" id="KW-1185">Reference proteome</keyword>
<sequence>MSTKGVSPQENEAKLAAIGEERWTARPKNDIVRETSHKDTKQSNVAQKVTPEILSQLLLIKGPLAIRFITQALAEAIPGFKALSASKQRRVIMGVLETGDAQNGVVFAKIGWGQWSARKVDPEVFEKEREATNIANAKIKDAVSQERRRSSSSKRHGSRKEREFLFGSGSQAGFLFDENALASEEEDEDIDADEEDASHATNYDVMKRRKSSVVFADAPEDLDNELKWPSIRPLLKNNRRRSSSKVRAQSISKPGSFRGSVVSLGSSGSTELITTAALDLKSRSSTDLQASVDHDQDLGANRLHNREARMSFSKESSIRSTLLAHASHRVSPLQKAVESLPVGGGEKVSHSNFSSTSPQPLRDLDQSDTDEEDWERIGAASLRNSSDRSSVQSPQLEPTAPLQQPPRMALATSPKLPTADTSKKRTHRGAEDPEDAAFLLMSLKS</sequence>
<dbReference type="PANTHER" id="PTHR28164:SF1">
    <property type="entry name" value="PROTEIN STB3"/>
    <property type="match status" value="1"/>
</dbReference>
<evidence type="ECO:0000313" key="2">
    <source>
        <dbReference type="EMBL" id="SCV04637.1"/>
    </source>
</evidence>
<accession>A0A1G4KJC8</accession>
<feature type="compositionally biased region" description="Polar residues" evidence="1">
    <location>
        <begin position="382"/>
        <end position="396"/>
    </location>
</feature>
<dbReference type="Proteomes" id="UP000191024">
    <property type="component" value="Chromosome H"/>
</dbReference>
<feature type="compositionally biased region" description="Polar residues" evidence="1">
    <location>
        <begin position="1"/>
        <end position="10"/>
    </location>
</feature>
<gene>
    <name evidence="2" type="ORF">LAMI_0H17722G</name>
</gene>
<name>A0A1G4KJC8_9SACH</name>
<dbReference type="OrthoDB" id="5391991at2759"/>
<feature type="region of interest" description="Disordered" evidence="1">
    <location>
        <begin position="341"/>
        <end position="445"/>
    </location>
</feature>
<feature type="region of interest" description="Disordered" evidence="1">
    <location>
        <begin position="139"/>
        <end position="162"/>
    </location>
</feature>
<feature type="compositionally biased region" description="Basic residues" evidence="1">
    <location>
        <begin position="150"/>
        <end position="159"/>
    </location>
</feature>
<dbReference type="EMBL" id="LT598468">
    <property type="protein sequence ID" value="SCV04637.1"/>
    <property type="molecule type" value="Genomic_DNA"/>
</dbReference>
<dbReference type="GO" id="GO:0005634">
    <property type="term" value="C:nucleus"/>
    <property type="evidence" value="ECO:0007669"/>
    <property type="project" value="TreeGrafter"/>
</dbReference>
<feature type="compositionally biased region" description="Polar residues" evidence="1">
    <location>
        <begin position="350"/>
        <end position="359"/>
    </location>
</feature>
<feature type="compositionally biased region" description="Basic and acidic residues" evidence="1">
    <location>
        <begin position="139"/>
        <end position="149"/>
    </location>
</feature>
<evidence type="ECO:0000313" key="3">
    <source>
        <dbReference type="Proteomes" id="UP000191024"/>
    </source>
</evidence>
<dbReference type="STRING" id="1230905.A0A1G4KJC8"/>
<reference evidence="3" key="1">
    <citation type="submission" date="2016-03" db="EMBL/GenBank/DDBJ databases">
        <authorList>
            <person name="Devillers H."/>
        </authorList>
    </citation>
    <scope>NUCLEOTIDE SEQUENCE [LARGE SCALE GENOMIC DNA]</scope>
</reference>
<evidence type="ECO:0000256" key="1">
    <source>
        <dbReference type="SAM" id="MobiDB-lite"/>
    </source>
</evidence>
<dbReference type="AlphaFoldDB" id="A0A1G4KJC8"/>
<feature type="region of interest" description="Disordered" evidence="1">
    <location>
        <begin position="238"/>
        <end position="262"/>
    </location>
</feature>